<evidence type="ECO:0000256" key="2">
    <source>
        <dbReference type="ARBA" id="ARBA00022630"/>
    </source>
</evidence>
<name>A0A285H5H5_9ACTN</name>
<reference evidence="5 6" key="1">
    <citation type="submission" date="2017-09" db="EMBL/GenBank/DDBJ databases">
        <authorList>
            <person name="Ehlers B."/>
            <person name="Leendertz F.H."/>
        </authorList>
    </citation>
    <scope>NUCLEOTIDE SEQUENCE [LARGE SCALE GENOMIC DNA]</scope>
    <source>
        <strain evidence="5 6">CGMCC 4.6857</strain>
    </source>
</reference>
<dbReference type="PANTHER" id="PTHR43004">
    <property type="entry name" value="TRK SYSTEM POTASSIUM UPTAKE PROTEIN"/>
    <property type="match status" value="1"/>
</dbReference>
<dbReference type="GO" id="GO:0071949">
    <property type="term" value="F:FAD binding"/>
    <property type="evidence" value="ECO:0007669"/>
    <property type="project" value="InterPro"/>
</dbReference>
<evidence type="ECO:0000313" key="5">
    <source>
        <dbReference type="EMBL" id="SNY31032.1"/>
    </source>
</evidence>
<evidence type="ECO:0000256" key="3">
    <source>
        <dbReference type="ARBA" id="ARBA00022827"/>
    </source>
</evidence>
<sequence>MAELTCDVLVAGAGPTGLMLANWLVKLGVDVIVADGKEGPTRESRALVVQARSLEIYDQLGLGDLVLHAAHRADALAPGFNDRAFGRIPIGPLGGDLTPYPSIEVLEQSRNEEILYENLQKIGGRVHWETAVTAVTQTDEGVVAKVGNDTVRARFCVGCDGANSVVRKARRIPFEGVTNPHRFFVLDAAATGGMVENAINVRPGSSDFLIGFPMRGRGNWRLIGLVGDDDKFSEEDARPLLRRFAVTYGEARWFATYKVHHRVAAAFRDGPFFLAGDAAHVHSPVGGQGMNTGLQDAHNLAFKLADVVHGRRKDAWLDRYEAERRPVAQTLVATTDRLFGAVTSQRPFFRALRALVVPLLAPLGVRFLPRAKGGSRLFQYVSQIRIHYWMTARAQAASGGRRDPVVGRRLPWTGGNFDVLRDLTWQIHAYGDVTSGVPDLGVPVHVFAAAPGTGLLPGRLYLVRPDGFVAAEASPGDAADTFSPLLPVLRHNE</sequence>
<dbReference type="InterPro" id="IPR050641">
    <property type="entry name" value="RIFMO-like"/>
</dbReference>
<organism evidence="5 6">
    <name type="scientific">Paractinoplanes atraurantiacus</name>
    <dbReference type="NCBI Taxonomy" id="1036182"/>
    <lineage>
        <taxon>Bacteria</taxon>
        <taxon>Bacillati</taxon>
        <taxon>Actinomycetota</taxon>
        <taxon>Actinomycetes</taxon>
        <taxon>Micromonosporales</taxon>
        <taxon>Micromonosporaceae</taxon>
        <taxon>Paractinoplanes</taxon>
    </lineage>
</organism>
<keyword evidence="6" id="KW-1185">Reference proteome</keyword>
<dbReference type="GO" id="GO:0016709">
    <property type="term" value="F:oxidoreductase activity, acting on paired donors, with incorporation or reduction of molecular oxygen, NAD(P)H as one donor, and incorporation of one atom of oxygen"/>
    <property type="evidence" value="ECO:0007669"/>
    <property type="project" value="UniProtKB-ARBA"/>
</dbReference>
<dbReference type="Gene3D" id="3.30.70.2450">
    <property type="match status" value="1"/>
</dbReference>
<dbReference type="InterPro" id="IPR002938">
    <property type="entry name" value="FAD-bd"/>
</dbReference>
<dbReference type="RefSeq" id="WP_097319803.1">
    <property type="nucleotide sequence ID" value="NZ_OBDY01000003.1"/>
</dbReference>
<protein>
    <submittedName>
        <fullName evidence="5">2-polyprenyl-6-methoxyphenol hydroxylase</fullName>
    </submittedName>
</protein>
<dbReference type="Pfam" id="PF01494">
    <property type="entry name" value="FAD_binding_3"/>
    <property type="match status" value="1"/>
</dbReference>
<dbReference type="AlphaFoldDB" id="A0A285H5H5"/>
<dbReference type="InterPro" id="IPR036188">
    <property type="entry name" value="FAD/NAD-bd_sf"/>
</dbReference>
<accession>A0A285H5H5</accession>
<dbReference type="OrthoDB" id="3647401at2"/>
<feature type="domain" description="FAD-binding" evidence="4">
    <location>
        <begin position="6"/>
        <end position="333"/>
    </location>
</feature>
<evidence type="ECO:0000313" key="6">
    <source>
        <dbReference type="Proteomes" id="UP000219612"/>
    </source>
</evidence>
<dbReference type="PRINTS" id="PR00420">
    <property type="entry name" value="RNGMNOXGNASE"/>
</dbReference>
<gene>
    <name evidence="5" type="ORF">SAMN05421748_103495</name>
</gene>
<dbReference type="Gene3D" id="3.50.50.60">
    <property type="entry name" value="FAD/NAD(P)-binding domain"/>
    <property type="match status" value="1"/>
</dbReference>
<keyword evidence="3" id="KW-0274">FAD</keyword>
<dbReference type="SUPFAM" id="SSF51905">
    <property type="entry name" value="FAD/NAD(P)-binding domain"/>
    <property type="match status" value="1"/>
</dbReference>
<evidence type="ECO:0000256" key="1">
    <source>
        <dbReference type="ARBA" id="ARBA00001974"/>
    </source>
</evidence>
<keyword evidence="2" id="KW-0285">Flavoprotein</keyword>
<dbReference type="PANTHER" id="PTHR43004:SF19">
    <property type="entry name" value="BINDING MONOOXYGENASE, PUTATIVE (JCVI)-RELATED"/>
    <property type="match status" value="1"/>
</dbReference>
<dbReference type="EMBL" id="OBDY01000003">
    <property type="protein sequence ID" value="SNY31032.1"/>
    <property type="molecule type" value="Genomic_DNA"/>
</dbReference>
<comment type="cofactor">
    <cofactor evidence="1">
        <name>FAD</name>
        <dbReference type="ChEBI" id="CHEBI:57692"/>
    </cofactor>
</comment>
<proteinExistence type="predicted"/>
<evidence type="ECO:0000259" key="4">
    <source>
        <dbReference type="Pfam" id="PF01494"/>
    </source>
</evidence>
<dbReference type="Proteomes" id="UP000219612">
    <property type="component" value="Unassembled WGS sequence"/>
</dbReference>